<feature type="region of interest" description="Disordered" evidence="3">
    <location>
        <begin position="11"/>
        <end position="34"/>
    </location>
</feature>
<evidence type="ECO:0000256" key="3">
    <source>
        <dbReference type="SAM" id="MobiDB-lite"/>
    </source>
</evidence>
<organism evidence="4 5">
    <name type="scientific">Acer saccharum</name>
    <name type="common">Sugar maple</name>
    <dbReference type="NCBI Taxonomy" id="4024"/>
    <lineage>
        <taxon>Eukaryota</taxon>
        <taxon>Viridiplantae</taxon>
        <taxon>Streptophyta</taxon>
        <taxon>Embryophyta</taxon>
        <taxon>Tracheophyta</taxon>
        <taxon>Spermatophyta</taxon>
        <taxon>Magnoliopsida</taxon>
        <taxon>eudicotyledons</taxon>
        <taxon>Gunneridae</taxon>
        <taxon>Pentapetalae</taxon>
        <taxon>rosids</taxon>
        <taxon>malvids</taxon>
        <taxon>Sapindales</taxon>
        <taxon>Sapindaceae</taxon>
        <taxon>Hippocastanoideae</taxon>
        <taxon>Acereae</taxon>
        <taxon>Acer</taxon>
    </lineage>
</organism>
<proteinExistence type="inferred from homology"/>
<gene>
    <name evidence="4" type="ORF">LWI29_024583</name>
</gene>
<accession>A0AA39SZW0</accession>
<dbReference type="GO" id="GO:0016020">
    <property type="term" value="C:membrane"/>
    <property type="evidence" value="ECO:0007669"/>
    <property type="project" value="TreeGrafter"/>
</dbReference>
<dbReference type="AlphaFoldDB" id="A0AA39SZW0"/>
<dbReference type="PANTHER" id="PTHR48021">
    <property type="match status" value="1"/>
</dbReference>
<comment type="caution">
    <text evidence="4">The sequence shown here is derived from an EMBL/GenBank/DDBJ whole genome shotgun (WGS) entry which is preliminary data.</text>
</comment>
<evidence type="ECO:0000256" key="2">
    <source>
        <dbReference type="ARBA" id="ARBA00022597"/>
    </source>
</evidence>
<dbReference type="InterPro" id="IPR050549">
    <property type="entry name" value="MFS_Trehalose_Transporter"/>
</dbReference>
<dbReference type="GO" id="GO:0022857">
    <property type="term" value="F:transmembrane transporter activity"/>
    <property type="evidence" value="ECO:0007669"/>
    <property type="project" value="TreeGrafter"/>
</dbReference>
<sequence>MEGLLRESLISEAKPFRNGSSTTDMSKRSSKSSPTTAAVVFSTLVAVCGSFCHGCASGYSSLAESGIMEDLDLSVATIFPINVKAPAGSLMTLASWSCFWIVTYTFNFMMEWSSGDI</sequence>
<protein>
    <submittedName>
        <fullName evidence="4">Uncharacterized protein</fullName>
    </submittedName>
</protein>
<evidence type="ECO:0000313" key="4">
    <source>
        <dbReference type="EMBL" id="KAK0601474.1"/>
    </source>
</evidence>
<evidence type="ECO:0000256" key="1">
    <source>
        <dbReference type="ARBA" id="ARBA00010992"/>
    </source>
</evidence>
<keyword evidence="2" id="KW-0813">Transport</keyword>
<comment type="similarity">
    <text evidence="1">Belongs to the major facilitator superfamily. Sugar transporter (TC 2.A.1.1) family.</text>
</comment>
<reference evidence="4" key="1">
    <citation type="journal article" date="2022" name="Plant J.">
        <title>Strategies of tolerance reflected in two North American maple genomes.</title>
        <authorList>
            <person name="McEvoy S.L."/>
            <person name="Sezen U.U."/>
            <person name="Trouern-Trend A."/>
            <person name="McMahon S.M."/>
            <person name="Schaberg P.G."/>
            <person name="Yang J."/>
            <person name="Wegrzyn J.L."/>
            <person name="Swenson N.G."/>
        </authorList>
    </citation>
    <scope>NUCLEOTIDE SEQUENCE</scope>
    <source>
        <strain evidence="4">NS2018</strain>
    </source>
</reference>
<name>A0AA39SZW0_ACESA</name>
<reference evidence="4" key="2">
    <citation type="submission" date="2023-06" db="EMBL/GenBank/DDBJ databases">
        <authorList>
            <person name="Swenson N.G."/>
            <person name="Wegrzyn J.L."/>
            <person name="Mcevoy S.L."/>
        </authorList>
    </citation>
    <scope>NUCLEOTIDE SEQUENCE</scope>
    <source>
        <strain evidence="4">NS2018</strain>
        <tissue evidence="4">Leaf</tissue>
    </source>
</reference>
<dbReference type="EMBL" id="JAUESC010000003">
    <property type="protein sequence ID" value="KAK0601474.1"/>
    <property type="molecule type" value="Genomic_DNA"/>
</dbReference>
<dbReference type="InterPro" id="IPR036259">
    <property type="entry name" value="MFS_trans_sf"/>
</dbReference>
<keyword evidence="2" id="KW-0762">Sugar transport</keyword>
<dbReference type="Proteomes" id="UP001168877">
    <property type="component" value="Unassembled WGS sequence"/>
</dbReference>
<dbReference type="PANTHER" id="PTHR48021:SF93">
    <property type="entry name" value="SUGAR TRANSPORTER ERD6-LIKE 1-RELATED"/>
    <property type="match status" value="1"/>
</dbReference>
<keyword evidence="5" id="KW-1185">Reference proteome</keyword>
<evidence type="ECO:0000313" key="5">
    <source>
        <dbReference type="Proteomes" id="UP001168877"/>
    </source>
</evidence>
<dbReference type="Gene3D" id="1.20.1250.20">
    <property type="entry name" value="MFS general substrate transporter like domains"/>
    <property type="match status" value="1"/>
</dbReference>